<dbReference type="KEGG" id="char:105892931"/>
<feature type="region of interest" description="Disordered" evidence="2">
    <location>
        <begin position="895"/>
        <end position="937"/>
    </location>
</feature>
<proteinExistence type="predicted"/>
<dbReference type="PANTHER" id="PTHR17550">
    <property type="entry name" value="E3 UBIQUITIN-PROTEIN LIGASE TTC3"/>
    <property type="match status" value="1"/>
</dbReference>
<feature type="domain" description="RRM" evidence="3">
    <location>
        <begin position="821"/>
        <end position="894"/>
    </location>
</feature>
<keyword evidence="4" id="KW-1185">Reference proteome</keyword>
<dbReference type="PANTHER" id="PTHR17550:SF7">
    <property type="entry name" value="RNA-BINDING PROTEIN 44"/>
    <property type="match status" value="1"/>
</dbReference>
<dbReference type="InterPro" id="IPR000504">
    <property type="entry name" value="RRM_dom"/>
</dbReference>
<feature type="compositionally biased region" description="Low complexity" evidence="2">
    <location>
        <begin position="737"/>
        <end position="748"/>
    </location>
</feature>
<dbReference type="RefSeq" id="XP_031441012.1">
    <property type="nucleotide sequence ID" value="XM_031585152.2"/>
</dbReference>
<dbReference type="Proteomes" id="UP000515152">
    <property type="component" value="Chromosome 2"/>
</dbReference>
<gene>
    <name evidence="5" type="primary">rbm44</name>
</gene>
<dbReference type="SMART" id="SM00360">
    <property type="entry name" value="RRM"/>
    <property type="match status" value="1"/>
</dbReference>
<dbReference type="AlphaFoldDB" id="A0A6P8GZW6"/>
<sequence length="1032" mass="113306">MWFFEPMPQAELIVTGVPWPYIPFYNQYHDGNAIYNSEYPYLSTNVAKKFMLCRSLFDLVNSSYCLDLDDKRLLTWYCNLSNEERDIIREEGGLYQFLLRHPALDVAKKIKTVHVKPQIRRAGVEMSSQLNKSRMPTFYGVSQCKKCGTSCPSGSETCRPCFVPPPVVEERMHLPGPKREPAAIQYVPGNRGFGVWGGNIHSAPGDQVSQDSFQSALDNSHASLASADPRGSTGSQAQHLFKERREGRSSAAVSTSRDTSAQASFSLDVELERHRSQMAQGASPPAYPVHQAEFWTSSVTDNRSYMDLAQEQPPEYYSFNSTRFDQTSAEWMANGSQSAEQASVDSFVAAGGSTENSRTTSSAGLFPSEVSVSCHSCPSECSSLNATADESLRLEPRDEFHSVMEESVNPEPWLICSSPGEKPHVSPYQKPHVDLHVKLGVGKGQQTPRKEEQSVAASFIPVSPDKSGVKLPVSAAPRPTTVTQAVDASGDFRACFTSTKECEAAPSTTDASTEMDSPMCLEQDTQTIQPSTAEKSVITEVYIADLDYLTKEFLRLKSVEEELELLKANQLKPNRKCGCESGQRLKHAELKLLALQYAMCQEHCWRRYYTSGHVEESKLHCAGEVPGSLAETLHALDQDYNQMRRQVLSGAALDELTPLSVDTHRLNTEARYTPAQKMNGCLEDEVPLESTGASQVLQKETDTEMGSLGVDKAERPGRNITSKKGALGQPGVSLTQSGGVKSSKVVSVKTHKSDSSHGSYRPGGPKERGNVEAWYDAEEDLGPAGRGLKEERLRKVIESERNGEMGDDNDDDDGRKMSFSCLLSIADLPDDVTEDDLLLVFEKYHPREVCFTMSSKSRTASVTVSSPEDAEAAVQDLRGTIVHGQSIQVRRAGTLPAAGPEGDHAFKKPDTPRPAPSGDVPKLGSVKKSPPYNMSPKPLRCRIEKLVNVSDVPTATGTYVPQQPPANTTTMGSFDTLMARLSERHPELGRQKILEALLELRAQHRGFLSGLPLRTIVEMTTELLTTQASGSK</sequence>
<evidence type="ECO:0000256" key="1">
    <source>
        <dbReference type="PROSITE-ProRule" id="PRU00176"/>
    </source>
</evidence>
<keyword evidence="1" id="KW-0694">RNA-binding</keyword>
<protein>
    <submittedName>
        <fullName evidence="5">RNA-binding protein 44 isoform X1</fullName>
    </submittedName>
</protein>
<dbReference type="OrthoDB" id="9941526at2759"/>
<dbReference type="GO" id="GO:0003723">
    <property type="term" value="F:RNA binding"/>
    <property type="evidence" value="ECO:0007669"/>
    <property type="project" value="UniProtKB-UniRule"/>
</dbReference>
<organism evidence="4 5">
    <name type="scientific">Clupea harengus</name>
    <name type="common">Atlantic herring</name>
    <dbReference type="NCBI Taxonomy" id="7950"/>
    <lineage>
        <taxon>Eukaryota</taxon>
        <taxon>Metazoa</taxon>
        <taxon>Chordata</taxon>
        <taxon>Craniata</taxon>
        <taxon>Vertebrata</taxon>
        <taxon>Euteleostomi</taxon>
        <taxon>Actinopterygii</taxon>
        <taxon>Neopterygii</taxon>
        <taxon>Teleostei</taxon>
        <taxon>Clupei</taxon>
        <taxon>Clupeiformes</taxon>
        <taxon>Clupeoidei</taxon>
        <taxon>Clupeidae</taxon>
        <taxon>Clupea</taxon>
    </lineage>
</organism>
<feature type="region of interest" description="Disordered" evidence="2">
    <location>
        <begin position="708"/>
        <end position="769"/>
    </location>
</feature>
<dbReference type="Gene3D" id="3.30.70.330">
    <property type="match status" value="1"/>
</dbReference>
<dbReference type="InterPro" id="IPR035979">
    <property type="entry name" value="RBD_domain_sf"/>
</dbReference>
<dbReference type="PROSITE" id="PS50102">
    <property type="entry name" value="RRM"/>
    <property type="match status" value="1"/>
</dbReference>
<evidence type="ECO:0000313" key="4">
    <source>
        <dbReference type="Proteomes" id="UP000515152"/>
    </source>
</evidence>
<accession>A0A6P8GZW6</accession>
<evidence type="ECO:0000259" key="3">
    <source>
        <dbReference type="PROSITE" id="PS50102"/>
    </source>
</evidence>
<dbReference type="SUPFAM" id="SSF54928">
    <property type="entry name" value="RNA-binding domain, RBD"/>
    <property type="match status" value="1"/>
</dbReference>
<dbReference type="InterPro" id="IPR012677">
    <property type="entry name" value="Nucleotide-bd_a/b_plait_sf"/>
</dbReference>
<feature type="compositionally biased region" description="Basic and acidic residues" evidence="2">
    <location>
        <begin position="901"/>
        <end position="911"/>
    </location>
</feature>
<name>A0A6P8GZW6_CLUHA</name>
<reference evidence="5" key="1">
    <citation type="submission" date="2025-08" db="UniProtKB">
        <authorList>
            <consortium name="RefSeq"/>
        </authorList>
    </citation>
    <scope>IDENTIFICATION</scope>
</reference>
<feature type="compositionally biased region" description="Polar residues" evidence="2">
    <location>
        <begin position="251"/>
        <end position="263"/>
    </location>
</feature>
<evidence type="ECO:0000313" key="5">
    <source>
        <dbReference type="RefSeq" id="XP_031441012.1"/>
    </source>
</evidence>
<dbReference type="Pfam" id="PF00076">
    <property type="entry name" value="RRM_1"/>
    <property type="match status" value="1"/>
</dbReference>
<dbReference type="CTD" id="375316"/>
<dbReference type="GeneID" id="105892931"/>
<evidence type="ECO:0000256" key="2">
    <source>
        <dbReference type="SAM" id="MobiDB-lite"/>
    </source>
</evidence>
<feature type="region of interest" description="Disordered" evidence="2">
    <location>
        <begin position="223"/>
        <end position="263"/>
    </location>
</feature>